<feature type="binding site" evidence="8">
    <location>
        <begin position="75"/>
        <end position="76"/>
    </location>
    <ligand>
        <name>substrate</name>
    </ligand>
</feature>
<proteinExistence type="inferred from homology"/>
<evidence type="ECO:0000256" key="8">
    <source>
        <dbReference type="HAMAP-Rule" id="MF_00258"/>
    </source>
</evidence>
<dbReference type="PANTHER" id="PTHR21198">
    <property type="entry name" value="GLUTAMATE RACEMASE"/>
    <property type="match status" value="1"/>
</dbReference>
<dbReference type="InterPro" id="IPR001920">
    <property type="entry name" value="Asp/Glu_race"/>
</dbReference>
<dbReference type="InterPro" id="IPR015942">
    <property type="entry name" value="Asp/Glu/hydantoin_racemase"/>
</dbReference>
<dbReference type="InterPro" id="IPR018187">
    <property type="entry name" value="Asp/Glu_racemase_AS_1"/>
</dbReference>
<dbReference type="SUPFAM" id="SSF53681">
    <property type="entry name" value="Aspartate/glutamate racemase"/>
    <property type="match status" value="2"/>
</dbReference>
<protein>
    <recommendedName>
        <fullName evidence="7 8">Glutamate racemase</fullName>
        <ecNumber evidence="2 8">5.1.1.3</ecNumber>
    </recommendedName>
</protein>
<evidence type="ECO:0000313" key="9">
    <source>
        <dbReference type="EMBL" id="BBL79084.1"/>
    </source>
</evidence>
<dbReference type="NCBIfam" id="TIGR00067">
    <property type="entry name" value="glut_race"/>
    <property type="match status" value="1"/>
</dbReference>
<evidence type="ECO:0000256" key="1">
    <source>
        <dbReference type="ARBA" id="ARBA00001602"/>
    </source>
</evidence>
<dbReference type="InterPro" id="IPR033134">
    <property type="entry name" value="Asp/Glu_racemase_AS_2"/>
</dbReference>
<dbReference type="HAMAP" id="MF_00258">
    <property type="entry name" value="Glu_racemase"/>
    <property type="match status" value="1"/>
</dbReference>
<organism evidence="9 10">
    <name type="scientific">Rubrobacter xylanophilus</name>
    <dbReference type="NCBI Taxonomy" id="49319"/>
    <lineage>
        <taxon>Bacteria</taxon>
        <taxon>Bacillati</taxon>
        <taxon>Actinomycetota</taxon>
        <taxon>Rubrobacteria</taxon>
        <taxon>Rubrobacterales</taxon>
        <taxon>Rubrobacteraceae</taxon>
        <taxon>Rubrobacter</taxon>
    </lineage>
</organism>
<sequence length="282" mass="30656">MSDPRPIGVFDSGVGGLTVLAEIHDRLPYEHTIYFGDTARVPYGVRDLAEVRWFAYEIIRYLVSLNVKMVVIACNTATAAALMTAQRSFDVPIIGVIEPGARAAVLETRRRRVGVLATPATVESGAYAKAISYLDAGIEVYEQAAPEFVPLIERGITSGPELEAAARRYLAPLQECGVDVVILGCTHYPLISETINRILGPKVRLISSAGQTALEVGRVLSRRGYLRRPRHADDRGSSVYVCTADPEEFAALGGRFLDEEIEAVLPASLDPDPRSSDAPLLY</sequence>
<dbReference type="PANTHER" id="PTHR21198:SF2">
    <property type="entry name" value="GLUTAMATE RACEMASE"/>
    <property type="match status" value="1"/>
</dbReference>
<evidence type="ECO:0000256" key="4">
    <source>
        <dbReference type="ARBA" id="ARBA00022984"/>
    </source>
</evidence>
<comment type="similarity">
    <text evidence="8">Belongs to the aspartate/glutamate racemases family.</text>
</comment>
<feature type="binding site" evidence="8">
    <location>
        <begin position="11"/>
        <end position="12"/>
    </location>
    <ligand>
        <name>substrate</name>
    </ligand>
</feature>
<feature type="active site" description="Proton donor/acceptor" evidence="8">
    <location>
        <position position="74"/>
    </location>
</feature>
<evidence type="ECO:0000256" key="5">
    <source>
        <dbReference type="ARBA" id="ARBA00023235"/>
    </source>
</evidence>
<name>A0A510HGL8_9ACTN</name>
<keyword evidence="3 8" id="KW-0133">Cell shape</keyword>
<dbReference type="EMBL" id="AP019791">
    <property type="protein sequence ID" value="BBL79084.1"/>
    <property type="molecule type" value="Genomic_DNA"/>
</dbReference>
<dbReference type="InterPro" id="IPR004391">
    <property type="entry name" value="Glu_race"/>
</dbReference>
<keyword evidence="5 8" id="KW-0413">Isomerase</keyword>
<dbReference type="GO" id="GO:0008881">
    <property type="term" value="F:glutamate racemase activity"/>
    <property type="evidence" value="ECO:0007669"/>
    <property type="project" value="UniProtKB-UniRule"/>
</dbReference>
<dbReference type="PROSITE" id="PS00923">
    <property type="entry name" value="ASP_GLU_RACEMASE_1"/>
    <property type="match status" value="1"/>
</dbReference>
<evidence type="ECO:0000256" key="3">
    <source>
        <dbReference type="ARBA" id="ARBA00022960"/>
    </source>
</evidence>
<reference evidence="9" key="1">
    <citation type="journal article" date="2019" name="Microbiol. Resour. Announc.">
        <title>Complete Genome Sequence of Rubrobacter xylanophilus Strain AA3-22, Isolated from Arima Onsen in Japan.</title>
        <authorList>
            <person name="Tomariguchi N."/>
            <person name="Miyazaki K."/>
        </authorList>
    </citation>
    <scope>NUCLEOTIDE SEQUENCE [LARGE SCALE GENOMIC DNA]</scope>
    <source>
        <strain evidence="9">AA3-22</strain>
    </source>
</reference>
<keyword evidence="4 8" id="KW-0573">Peptidoglycan synthesis</keyword>
<dbReference type="Proteomes" id="UP000318065">
    <property type="component" value="Chromosome"/>
</dbReference>
<evidence type="ECO:0000256" key="7">
    <source>
        <dbReference type="ARBA" id="ARBA00070053"/>
    </source>
</evidence>
<dbReference type="AlphaFoldDB" id="A0A510HGL8"/>
<gene>
    <name evidence="8 9" type="primary">murI</name>
    <name evidence="9" type="ORF">RxyAA322_09380</name>
</gene>
<dbReference type="FunFam" id="3.40.50.1860:FF:000002">
    <property type="entry name" value="Glutamate racemase"/>
    <property type="match status" value="1"/>
</dbReference>
<feature type="binding site" evidence="8">
    <location>
        <begin position="186"/>
        <end position="187"/>
    </location>
    <ligand>
        <name>substrate</name>
    </ligand>
</feature>
<accession>A0A510HGL8</accession>
<dbReference type="RefSeq" id="WP_143527136.1">
    <property type="nucleotide sequence ID" value="NZ_AP019791.1"/>
</dbReference>
<dbReference type="OrthoDB" id="9801055at2"/>
<dbReference type="GO" id="GO:0009252">
    <property type="term" value="P:peptidoglycan biosynthetic process"/>
    <property type="evidence" value="ECO:0007669"/>
    <property type="project" value="UniProtKB-UniRule"/>
</dbReference>
<dbReference type="PROSITE" id="PS00924">
    <property type="entry name" value="ASP_GLU_RACEMASE_2"/>
    <property type="match status" value="1"/>
</dbReference>
<dbReference type="GO" id="GO:0071555">
    <property type="term" value="P:cell wall organization"/>
    <property type="evidence" value="ECO:0007669"/>
    <property type="project" value="UniProtKB-KW"/>
</dbReference>
<dbReference type="Gene3D" id="3.40.50.1860">
    <property type="match status" value="2"/>
</dbReference>
<dbReference type="Pfam" id="PF01177">
    <property type="entry name" value="Asp_Glu_race"/>
    <property type="match status" value="1"/>
</dbReference>
<evidence type="ECO:0000256" key="2">
    <source>
        <dbReference type="ARBA" id="ARBA00013090"/>
    </source>
</evidence>
<feature type="binding site" evidence="8">
    <location>
        <begin position="43"/>
        <end position="44"/>
    </location>
    <ligand>
        <name>substrate</name>
    </ligand>
</feature>
<feature type="active site" description="Proton donor/acceptor" evidence="8">
    <location>
        <position position="185"/>
    </location>
</feature>
<dbReference type="UniPathway" id="UPA00219"/>
<keyword evidence="10" id="KW-1185">Reference proteome</keyword>
<comment type="function">
    <text evidence="8">Provides the (R)-glutamate required for cell wall biosynthesis.</text>
</comment>
<evidence type="ECO:0000256" key="6">
    <source>
        <dbReference type="ARBA" id="ARBA00023316"/>
    </source>
</evidence>
<comment type="catalytic activity">
    <reaction evidence="1 8">
        <text>L-glutamate = D-glutamate</text>
        <dbReference type="Rhea" id="RHEA:12813"/>
        <dbReference type="ChEBI" id="CHEBI:29985"/>
        <dbReference type="ChEBI" id="CHEBI:29986"/>
        <dbReference type="EC" id="5.1.1.3"/>
    </reaction>
</comment>
<evidence type="ECO:0000313" key="10">
    <source>
        <dbReference type="Proteomes" id="UP000318065"/>
    </source>
</evidence>
<comment type="pathway">
    <text evidence="8">Cell wall biogenesis; peptidoglycan biosynthesis.</text>
</comment>
<dbReference type="EC" id="5.1.1.3" evidence="2 8"/>
<dbReference type="GO" id="GO:0008360">
    <property type="term" value="P:regulation of cell shape"/>
    <property type="evidence" value="ECO:0007669"/>
    <property type="project" value="UniProtKB-KW"/>
</dbReference>
<keyword evidence="6 8" id="KW-0961">Cell wall biogenesis/degradation</keyword>